<dbReference type="EMBL" id="BQNB010015869">
    <property type="protein sequence ID" value="GJT45082.1"/>
    <property type="molecule type" value="Genomic_DNA"/>
</dbReference>
<comment type="caution">
    <text evidence="2">The sequence shown here is derived from an EMBL/GenBank/DDBJ whole genome shotgun (WGS) entry which is preliminary data.</text>
</comment>
<dbReference type="Gene3D" id="3.30.420.10">
    <property type="entry name" value="Ribonuclease H-like superfamily/Ribonuclease H"/>
    <property type="match status" value="1"/>
</dbReference>
<reference evidence="2" key="1">
    <citation type="journal article" date="2022" name="Int. J. Mol. Sci.">
        <title>Draft Genome of Tanacetum Coccineum: Genomic Comparison of Closely Related Tanacetum-Family Plants.</title>
        <authorList>
            <person name="Yamashiro T."/>
            <person name="Shiraishi A."/>
            <person name="Nakayama K."/>
            <person name="Satake H."/>
        </authorList>
    </citation>
    <scope>NUCLEOTIDE SEQUENCE</scope>
</reference>
<evidence type="ECO:0000259" key="1">
    <source>
        <dbReference type="PROSITE" id="PS50994"/>
    </source>
</evidence>
<feature type="domain" description="Integrase catalytic" evidence="1">
    <location>
        <begin position="205"/>
        <end position="286"/>
    </location>
</feature>
<sequence length="340" mass="37941">MRLLVEGLAKRPGLFGRGWEGRGGAVFVSISSKSLLLLLGSVCSLWVTVLDGTRTLNLSSVLFVSLMTVAYLPCPFVRKCAACVVILVSWIILLQEFDIEIKDKKGIENVDADHLSWIDNDETGDDSEVDDNFPGESLMEINTKDEPWFADFENYLVGDIIPKGMTRCVYGSETRTILDQCHHGPTGGHYGLNLTAKKTGNISKRDEMPLTNIQVCEIFDVWGINFMGPFLKSHNFEYILIAVDYVSKWAEAQALPTNDARVVITFLKKLFYHFGMPKALISDRGSLEDITRANKAKDSSTSHTSGTQDYENKIRVTAEKCKCALHLPLVRHTSPQSQKN</sequence>
<dbReference type="InterPro" id="IPR001584">
    <property type="entry name" value="Integrase_cat-core"/>
</dbReference>
<keyword evidence="2" id="KW-0695">RNA-directed DNA polymerase</keyword>
<keyword evidence="2" id="KW-0548">Nucleotidyltransferase</keyword>
<evidence type="ECO:0000313" key="2">
    <source>
        <dbReference type="EMBL" id="GJT45082.1"/>
    </source>
</evidence>
<protein>
    <submittedName>
        <fullName evidence="2">Reverse transcriptase domain-containing protein</fullName>
    </submittedName>
</protein>
<keyword evidence="2" id="KW-0808">Transferase</keyword>
<dbReference type="InterPro" id="IPR052160">
    <property type="entry name" value="Gypsy_RT_Integrase-like"/>
</dbReference>
<dbReference type="InterPro" id="IPR036397">
    <property type="entry name" value="RNaseH_sf"/>
</dbReference>
<gene>
    <name evidence="2" type="ORF">Tco_0953797</name>
</gene>
<reference evidence="2" key="2">
    <citation type="submission" date="2022-01" db="EMBL/GenBank/DDBJ databases">
        <authorList>
            <person name="Yamashiro T."/>
            <person name="Shiraishi A."/>
            <person name="Satake H."/>
            <person name="Nakayama K."/>
        </authorList>
    </citation>
    <scope>NUCLEOTIDE SEQUENCE</scope>
</reference>
<keyword evidence="3" id="KW-1185">Reference proteome</keyword>
<dbReference type="SUPFAM" id="SSF53098">
    <property type="entry name" value="Ribonuclease H-like"/>
    <property type="match status" value="1"/>
</dbReference>
<dbReference type="Proteomes" id="UP001151760">
    <property type="component" value="Unassembled WGS sequence"/>
</dbReference>
<evidence type="ECO:0000313" key="3">
    <source>
        <dbReference type="Proteomes" id="UP001151760"/>
    </source>
</evidence>
<proteinExistence type="predicted"/>
<dbReference type="GO" id="GO:0003964">
    <property type="term" value="F:RNA-directed DNA polymerase activity"/>
    <property type="evidence" value="ECO:0007669"/>
    <property type="project" value="UniProtKB-KW"/>
</dbReference>
<dbReference type="PANTHER" id="PTHR47266">
    <property type="entry name" value="ENDONUCLEASE-RELATED"/>
    <property type="match status" value="1"/>
</dbReference>
<accession>A0ABQ5E1K8</accession>
<name>A0ABQ5E1K8_9ASTR</name>
<dbReference type="InterPro" id="IPR012337">
    <property type="entry name" value="RNaseH-like_sf"/>
</dbReference>
<organism evidence="2 3">
    <name type="scientific">Tanacetum coccineum</name>
    <dbReference type="NCBI Taxonomy" id="301880"/>
    <lineage>
        <taxon>Eukaryota</taxon>
        <taxon>Viridiplantae</taxon>
        <taxon>Streptophyta</taxon>
        <taxon>Embryophyta</taxon>
        <taxon>Tracheophyta</taxon>
        <taxon>Spermatophyta</taxon>
        <taxon>Magnoliopsida</taxon>
        <taxon>eudicotyledons</taxon>
        <taxon>Gunneridae</taxon>
        <taxon>Pentapetalae</taxon>
        <taxon>asterids</taxon>
        <taxon>campanulids</taxon>
        <taxon>Asterales</taxon>
        <taxon>Asteraceae</taxon>
        <taxon>Asteroideae</taxon>
        <taxon>Anthemideae</taxon>
        <taxon>Anthemidinae</taxon>
        <taxon>Tanacetum</taxon>
    </lineage>
</organism>
<dbReference type="PROSITE" id="PS50994">
    <property type="entry name" value="INTEGRASE"/>
    <property type="match status" value="1"/>
</dbReference>